<dbReference type="Proteomes" id="UP000032726">
    <property type="component" value="Chromosome"/>
</dbReference>
<protein>
    <recommendedName>
        <fullName evidence="4">Transmembrane family 220, helix</fullName>
    </recommendedName>
</protein>
<evidence type="ECO:0000256" key="1">
    <source>
        <dbReference type="SAM" id="Phobius"/>
    </source>
</evidence>
<gene>
    <name evidence="2" type="ORF">VC82_302</name>
</gene>
<name>A0A0D5YQ38_9FLAO</name>
<dbReference type="InterPro" id="IPR029377">
    <property type="entry name" value="TMEM220"/>
</dbReference>
<dbReference type="HOGENOM" id="CLU_154675_0_0_10"/>
<feature type="transmembrane region" description="Helical" evidence="1">
    <location>
        <begin position="91"/>
        <end position="109"/>
    </location>
</feature>
<dbReference type="AlphaFoldDB" id="A0A0D5YQ38"/>
<feature type="transmembrane region" description="Helical" evidence="1">
    <location>
        <begin position="29"/>
        <end position="46"/>
    </location>
</feature>
<sequence length="114" mass="13030">MNKIFKVLGVVFAALFIWAAVVQHNDPDSTRWYIIYGMAAFASLLFASENLRFMWAVILFLFYAGFTIYSWPEKFEGVTIGEGDIMNIERGREALGMAITALIMLLYAFRIKKS</sequence>
<proteinExistence type="predicted"/>
<feature type="transmembrane region" description="Helical" evidence="1">
    <location>
        <begin position="53"/>
        <end position="71"/>
    </location>
</feature>
<dbReference type="PANTHER" id="PTHR34262:SF1">
    <property type="entry name" value="TRANSMEMBRANE PROTEIN 220"/>
    <property type="match status" value="1"/>
</dbReference>
<dbReference type="RefSeq" id="WP_045800811.1">
    <property type="nucleotide sequence ID" value="NZ_CP011071.1"/>
</dbReference>
<keyword evidence="1" id="KW-0472">Membrane</keyword>
<dbReference type="PANTHER" id="PTHR34262">
    <property type="entry name" value="TRANSMEMBRANE PROTEIN 220"/>
    <property type="match status" value="1"/>
</dbReference>
<evidence type="ECO:0000313" key="3">
    <source>
        <dbReference type="Proteomes" id="UP000032726"/>
    </source>
</evidence>
<dbReference type="KEGG" id="mlt:VC82_302"/>
<accession>A0A0D5YQ38</accession>
<reference evidence="2 3" key="1">
    <citation type="submission" date="2015-03" db="EMBL/GenBank/DDBJ databases">
        <title>Complete genome sequence of Muricauda lutaonensis CC-HSB-11T, isolated from a coastal hot spring.</title>
        <authorList>
            <person name="Kim K.M."/>
        </authorList>
    </citation>
    <scope>NUCLEOTIDE SEQUENCE [LARGE SCALE GENOMIC DNA]</scope>
    <source>
        <strain evidence="2 3">CC-HSB-11</strain>
    </source>
</reference>
<dbReference type="STRING" id="516051.VC82_302"/>
<keyword evidence="3" id="KW-1185">Reference proteome</keyword>
<organism evidence="2 3">
    <name type="scientific">Flagellimonas lutaonensis</name>
    <dbReference type="NCBI Taxonomy" id="516051"/>
    <lineage>
        <taxon>Bacteria</taxon>
        <taxon>Pseudomonadati</taxon>
        <taxon>Bacteroidota</taxon>
        <taxon>Flavobacteriia</taxon>
        <taxon>Flavobacteriales</taxon>
        <taxon>Flavobacteriaceae</taxon>
        <taxon>Flagellimonas</taxon>
    </lineage>
</organism>
<dbReference type="EMBL" id="CP011071">
    <property type="protein sequence ID" value="AKA33988.1"/>
    <property type="molecule type" value="Genomic_DNA"/>
</dbReference>
<evidence type="ECO:0008006" key="4">
    <source>
        <dbReference type="Google" id="ProtNLM"/>
    </source>
</evidence>
<evidence type="ECO:0000313" key="2">
    <source>
        <dbReference type="EMBL" id="AKA33988.1"/>
    </source>
</evidence>
<dbReference type="OrthoDB" id="329078at2"/>
<keyword evidence="1" id="KW-0812">Transmembrane</keyword>
<keyword evidence="1" id="KW-1133">Transmembrane helix</keyword>
<dbReference type="Pfam" id="PF15071">
    <property type="entry name" value="TMEM220"/>
    <property type="match status" value="1"/>
</dbReference>